<keyword evidence="1" id="KW-0479">Metal-binding</keyword>
<dbReference type="Proteomes" id="UP000315112">
    <property type="component" value="Unassembled WGS sequence"/>
</dbReference>
<dbReference type="PROSITE" id="PS50966">
    <property type="entry name" value="ZF_SWIM"/>
    <property type="match status" value="1"/>
</dbReference>
<dbReference type="AlphaFoldDB" id="A0A562PWZ2"/>
<feature type="domain" description="SWIM-type" evidence="2">
    <location>
        <begin position="53"/>
        <end position="91"/>
    </location>
</feature>
<evidence type="ECO:0000313" key="4">
    <source>
        <dbReference type="EMBL" id="TWI48690.1"/>
    </source>
</evidence>
<protein>
    <submittedName>
        <fullName evidence="4">Putative Zn finger protein</fullName>
    </submittedName>
</protein>
<dbReference type="InterPro" id="IPR007527">
    <property type="entry name" value="Znf_SWIM"/>
</dbReference>
<organism evidence="4 5">
    <name type="scientific">Pseudoduganella flava</name>
    <dbReference type="NCBI Taxonomy" id="871742"/>
    <lineage>
        <taxon>Bacteria</taxon>
        <taxon>Pseudomonadati</taxon>
        <taxon>Pseudomonadota</taxon>
        <taxon>Betaproteobacteria</taxon>
        <taxon>Burkholderiales</taxon>
        <taxon>Oxalobacteraceae</taxon>
        <taxon>Telluria group</taxon>
        <taxon>Pseudoduganella</taxon>
    </lineage>
</organism>
<evidence type="ECO:0000256" key="1">
    <source>
        <dbReference type="PROSITE-ProRule" id="PRU00325"/>
    </source>
</evidence>
<proteinExistence type="predicted"/>
<reference evidence="4 5" key="1">
    <citation type="journal article" date="2015" name="Stand. Genomic Sci.">
        <title>Genomic Encyclopedia of Bacterial and Archaeal Type Strains, Phase III: the genomes of soil and plant-associated and newly described type strains.</title>
        <authorList>
            <person name="Whitman W.B."/>
            <person name="Woyke T."/>
            <person name="Klenk H.P."/>
            <person name="Zhou Y."/>
            <person name="Lilburn T.G."/>
            <person name="Beck B.J."/>
            <person name="De Vos P."/>
            <person name="Vandamme P."/>
            <person name="Eisen J.A."/>
            <person name="Garrity G."/>
            <person name="Hugenholtz P."/>
            <person name="Kyrpides N.C."/>
        </authorList>
    </citation>
    <scope>NUCLEOTIDE SEQUENCE [LARGE SCALE GENOMIC DNA]</scope>
    <source>
        <strain evidence="4 5">CGMCC 1.10685</strain>
    </source>
</reference>
<evidence type="ECO:0000259" key="2">
    <source>
        <dbReference type="PROSITE" id="PS50966"/>
    </source>
</evidence>
<dbReference type="OrthoDB" id="7187515at2"/>
<dbReference type="EMBL" id="VLKW01000003">
    <property type="protein sequence ID" value="TWI48690.1"/>
    <property type="molecule type" value="Genomic_DNA"/>
</dbReference>
<evidence type="ECO:0000313" key="6">
    <source>
        <dbReference type="Proteomes" id="UP000437862"/>
    </source>
</evidence>
<keyword evidence="6" id="KW-1185">Reference proteome</keyword>
<dbReference type="Proteomes" id="UP000437862">
    <property type="component" value="Chromosome"/>
</dbReference>
<dbReference type="EMBL" id="CP046904">
    <property type="protein sequence ID" value="QGZ39774.1"/>
    <property type="molecule type" value="Genomic_DNA"/>
</dbReference>
<keyword evidence="1" id="KW-0862">Zinc</keyword>
<accession>A0A562PWZ2</accession>
<reference evidence="4" key="2">
    <citation type="submission" date="2019-07" db="EMBL/GenBank/DDBJ databases">
        <authorList>
            <person name="Whitman W."/>
            <person name="Huntemann M."/>
            <person name="Clum A."/>
            <person name="Pillay M."/>
            <person name="Palaniappan K."/>
            <person name="Varghese N."/>
            <person name="Mikhailova N."/>
            <person name="Stamatis D."/>
            <person name="Reddy T."/>
            <person name="Daum C."/>
            <person name="Shapiro N."/>
            <person name="Ivanova N."/>
            <person name="Kyrpides N."/>
            <person name="Woyke T."/>
        </authorList>
    </citation>
    <scope>NUCLEOTIDE SEQUENCE</scope>
    <source>
        <strain evidence="4">CGMCC 1.10685</strain>
    </source>
</reference>
<keyword evidence="1" id="KW-0863">Zinc-finger</keyword>
<reference evidence="3 6" key="3">
    <citation type="submission" date="2019-12" db="EMBL/GenBank/DDBJ databases">
        <title>Draft Genome Sequences of Six Type Strains of the Genus Massilia.</title>
        <authorList>
            <person name="Miess H."/>
            <person name="Frediansyah A."/>
            <person name="Goeker M."/>
            <person name="Gross H."/>
        </authorList>
    </citation>
    <scope>NUCLEOTIDE SEQUENCE [LARGE SCALE GENOMIC DNA]</scope>
    <source>
        <strain evidence="3 6">DSM 26639</strain>
    </source>
</reference>
<evidence type="ECO:0000313" key="3">
    <source>
        <dbReference type="EMBL" id="QGZ39774.1"/>
    </source>
</evidence>
<dbReference type="Pfam" id="PF21810">
    <property type="entry name" value="DUF6880"/>
    <property type="match status" value="1"/>
</dbReference>
<dbReference type="InterPro" id="IPR049245">
    <property type="entry name" value="DUF6880"/>
</dbReference>
<sequence length="567" mass="63589">MNIHDLITPATLRNLAGNASFTRGEEYVAAGAVRKLDCAGDRIRATVQGSTDYDVCVWVRDKALHFACSCPHAAQRSTYCKHFVAVGLAAIGAPTAMPAQPAPVRKRTRKSAADEDWIELDRYLRGLDADTLADLLLRAARDDRRLYAALVAQSTPREFDEAYVRKLIDEVTDLPEWVPQHEAGECGRAIERMLGKLEQLRTPATAPALVGLLEYAFERVEDALERVDDSGGEVGDLLLQIGRAHRDACTLARPDPVVLAERLFELAVRSGMGLWDFSPDNYAQALGEAGRQRYREVAMAAWRKLPLRGRDARADAIVHVMEALAADDIDLKVQVLSRDLGTLYRYRVIASALWDAGRGAEAVEWVRRGMRAFPLDRDWGLCDILVADHLAHGRGEQAIDIRLEQLEVGPTLHGYQEVVAAAQAAGQWPAARKRAWQAVERYVKRRETESRTVHVEIALWENDIDLAWQHALAGHCEAEPLQRLAEALEPIWPDDAFACYRRLIRLAMEQRLDIMQPVYASAFGYVQRILALLASMGRADEGAQYVQFLRNEYQRKRNFIKLLDSLP</sequence>
<gene>
    <name evidence="3" type="ORF">GO485_12415</name>
    <name evidence="4" type="ORF">IP92_02082</name>
</gene>
<dbReference type="RefSeq" id="WP_145874464.1">
    <property type="nucleotide sequence ID" value="NZ_CP046904.1"/>
</dbReference>
<evidence type="ECO:0000313" key="5">
    <source>
        <dbReference type="Proteomes" id="UP000315112"/>
    </source>
</evidence>
<dbReference type="GO" id="GO:0008270">
    <property type="term" value="F:zinc ion binding"/>
    <property type="evidence" value="ECO:0007669"/>
    <property type="project" value="UniProtKB-KW"/>
</dbReference>
<name>A0A562PWZ2_9BURK</name>